<dbReference type="PANTHER" id="PTHR42693:SF53">
    <property type="entry name" value="ENDO-4-O-SULFATASE"/>
    <property type="match status" value="1"/>
</dbReference>
<evidence type="ECO:0000313" key="7">
    <source>
        <dbReference type="EMBL" id="QDT00893.1"/>
    </source>
</evidence>
<accession>A0A517N188</accession>
<keyword evidence="4" id="KW-0106">Calcium</keyword>
<dbReference type="EMBL" id="CP036263">
    <property type="protein sequence ID" value="QDT00893.1"/>
    <property type="molecule type" value="Genomic_DNA"/>
</dbReference>
<evidence type="ECO:0000256" key="4">
    <source>
        <dbReference type="ARBA" id="ARBA00022837"/>
    </source>
</evidence>
<comment type="similarity">
    <text evidence="1">Belongs to the sulfatase family.</text>
</comment>
<keyword evidence="8" id="KW-1185">Reference proteome</keyword>
<proteinExistence type="inferred from homology"/>
<gene>
    <name evidence="7" type="primary">atsA_24</name>
    <name evidence="7" type="ORF">HG15A2_42350</name>
</gene>
<sequence precursor="true">MHLSNKLLCRYFATIMLLMSSMPVGASDKPNIIVIVADDLGYGDVGCFGSTEVETPHIDALAADGVRLTDFHSNGSVCSPTRAALLTGRYQQRTGIVGVVTAKSHRHTGLDLQETTFAEILKTAGYTTALFGKWHVGYQPAYNPIRQGFDEYTGFVAGNVDYHAHLDQTGEEDWWKQDELTPEAGYSTDLITDYGVDFIKRNHDKPFLLYLAHAAPHYPYQGREEPQFYTRGKGKRKNPFRPGVYEEMIEVMDEGVGRIRQALKDASVEDNTLIVFFSDNGPARPGSVGPLRGRKGAIWEGGHRVPAVACWPGQIKAGRVSEETVMGADLLPTMAEMSGASLPEEVTIDGESLLDHLTNASPLAPRPIFWSMGTRLAIRKGAFKLVTTTAFKNPVLYNLETDLGEKHDLAEQHPELVSEFIKLLKDWHKDVTNGVKKRT</sequence>
<dbReference type="PANTHER" id="PTHR42693">
    <property type="entry name" value="ARYLSULFATASE FAMILY MEMBER"/>
    <property type="match status" value="1"/>
</dbReference>
<dbReference type="GO" id="GO:0046872">
    <property type="term" value="F:metal ion binding"/>
    <property type="evidence" value="ECO:0007669"/>
    <property type="project" value="UniProtKB-KW"/>
</dbReference>
<name>A0A517N188_9BACT</name>
<dbReference type="InterPro" id="IPR017850">
    <property type="entry name" value="Alkaline_phosphatase_core_sf"/>
</dbReference>
<evidence type="ECO:0000256" key="2">
    <source>
        <dbReference type="ARBA" id="ARBA00022723"/>
    </source>
</evidence>
<dbReference type="AlphaFoldDB" id="A0A517N188"/>
<reference evidence="7 8" key="1">
    <citation type="submission" date="2019-02" db="EMBL/GenBank/DDBJ databases">
        <title>Deep-cultivation of Planctomycetes and their phenomic and genomic characterization uncovers novel biology.</title>
        <authorList>
            <person name="Wiegand S."/>
            <person name="Jogler M."/>
            <person name="Boedeker C."/>
            <person name="Pinto D."/>
            <person name="Vollmers J."/>
            <person name="Rivas-Marin E."/>
            <person name="Kohn T."/>
            <person name="Peeters S.H."/>
            <person name="Heuer A."/>
            <person name="Rast P."/>
            <person name="Oberbeckmann S."/>
            <person name="Bunk B."/>
            <person name="Jeske O."/>
            <person name="Meyerdierks A."/>
            <person name="Storesund J.E."/>
            <person name="Kallscheuer N."/>
            <person name="Luecker S."/>
            <person name="Lage O.M."/>
            <person name="Pohl T."/>
            <person name="Merkel B.J."/>
            <person name="Hornburger P."/>
            <person name="Mueller R.-W."/>
            <person name="Bruemmer F."/>
            <person name="Labrenz M."/>
            <person name="Spormann A.M."/>
            <person name="Op den Camp H."/>
            <person name="Overmann J."/>
            <person name="Amann R."/>
            <person name="Jetten M.S.M."/>
            <person name="Mascher T."/>
            <person name="Medema M.H."/>
            <person name="Devos D.P."/>
            <person name="Kaster A.-K."/>
            <person name="Ovreas L."/>
            <person name="Rohde M."/>
            <person name="Galperin M.Y."/>
            <person name="Jogler C."/>
        </authorList>
    </citation>
    <scope>NUCLEOTIDE SEQUENCE [LARGE SCALE GENOMIC DNA]</scope>
    <source>
        <strain evidence="7 8">HG15A2</strain>
    </source>
</reference>
<dbReference type="GO" id="GO:0004065">
    <property type="term" value="F:arylsulfatase activity"/>
    <property type="evidence" value="ECO:0007669"/>
    <property type="project" value="UniProtKB-EC"/>
</dbReference>
<keyword evidence="2" id="KW-0479">Metal-binding</keyword>
<dbReference type="Gene3D" id="3.30.1120.10">
    <property type="match status" value="1"/>
</dbReference>
<evidence type="ECO:0000256" key="1">
    <source>
        <dbReference type="ARBA" id="ARBA00008779"/>
    </source>
</evidence>
<keyword evidence="5" id="KW-0732">Signal</keyword>
<dbReference type="SUPFAM" id="SSF53649">
    <property type="entry name" value="Alkaline phosphatase-like"/>
    <property type="match status" value="1"/>
</dbReference>
<dbReference type="KEGG" id="amob:HG15A2_42350"/>
<evidence type="ECO:0000256" key="5">
    <source>
        <dbReference type="SAM" id="SignalP"/>
    </source>
</evidence>
<keyword evidence="3 7" id="KW-0378">Hydrolase</keyword>
<evidence type="ECO:0000259" key="6">
    <source>
        <dbReference type="Pfam" id="PF00884"/>
    </source>
</evidence>
<dbReference type="EC" id="3.1.6.1" evidence="7"/>
<dbReference type="PROSITE" id="PS00523">
    <property type="entry name" value="SULFATASE_1"/>
    <property type="match status" value="1"/>
</dbReference>
<dbReference type="Gene3D" id="3.40.720.10">
    <property type="entry name" value="Alkaline Phosphatase, subunit A"/>
    <property type="match status" value="1"/>
</dbReference>
<evidence type="ECO:0000313" key="8">
    <source>
        <dbReference type="Proteomes" id="UP000319852"/>
    </source>
</evidence>
<dbReference type="Pfam" id="PF00884">
    <property type="entry name" value="Sulfatase"/>
    <property type="match status" value="1"/>
</dbReference>
<organism evidence="7 8">
    <name type="scientific">Adhaeretor mobilis</name>
    <dbReference type="NCBI Taxonomy" id="1930276"/>
    <lineage>
        <taxon>Bacteria</taxon>
        <taxon>Pseudomonadati</taxon>
        <taxon>Planctomycetota</taxon>
        <taxon>Planctomycetia</taxon>
        <taxon>Pirellulales</taxon>
        <taxon>Lacipirellulaceae</taxon>
        <taxon>Adhaeretor</taxon>
    </lineage>
</organism>
<dbReference type="Proteomes" id="UP000319852">
    <property type="component" value="Chromosome"/>
</dbReference>
<feature type="domain" description="Sulfatase N-terminal" evidence="6">
    <location>
        <begin position="30"/>
        <end position="339"/>
    </location>
</feature>
<dbReference type="OrthoDB" id="9783154at2"/>
<feature type="signal peptide" evidence="5">
    <location>
        <begin position="1"/>
        <end position="26"/>
    </location>
</feature>
<dbReference type="RefSeq" id="WP_145062686.1">
    <property type="nucleotide sequence ID" value="NZ_CP036263.1"/>
</dbReference>
<dbReference type="InterPro" id="IPR024607">
    <property type="entry name" value="Sulfatase_CS"/>
</dbReference>
<dbReference type="InterPro" id="IPR050738">
    <property type="entry name" value="Sulfatase"/>
</dbReference>
<dbReference type="InterPro" id="IPR000917">
    <property type="entry name" value="Sulfatase_N"/>
</dbReference>
<feature type="chain" id="PRO_5022163545" evidence="5">
    <location>
        <begin position="27"/>
        <end position="439"/>
    </location>
</feature>
<evidence type="ECO:0000256" key="3">
    <source>
        <dbReference type="ARBA" id="ARBA00022801"/>
    </source>
</evidence>
<protein>
    <submittedName>
        <fullName evidence="7">Arylsulfatase</fullName>
        <ecNumber evidence="7">3.1.6.1</ecNumber>
    </submittedName>
</protein>